<evidence type="ECO:0000313" key="4">
    <source>
        <dbReference type="Proteomes" id="UP001244207"/>
    </source>
</evidence>
<dbReference type="GeneID" id="85386887"/>
<gene>
    <name evidence="3" type="ORF">BDZ83DRAFT_422753</name>
</gene>
<keyword evidence="2" id="KW-1133">Transmembrane helix</keyword>
<dbReference type="Proteomes" id="UP001244207">
    <property type="component" value="Unassembled WGS sequence"/>
</dbReference>
<evidence type="ECO:0000313" key="3">
    <source>
        <dbReference type="EMBL" id="KAK1730081.1"/>
    </source>
</evidence>
<feature type="region of interest" description="Disordered" evidence="1">
    <location>
        <begin position="103"/>
        <end position="123"/>
    </location>
</feature>
<feature type="transmembrane region" description="Helical" evidence="2">
    <location>
        <begin position="49"/>
        <end position="74"/>
    </location>
</feature>
<dbReference type="EMBL" id="JAHMHS010000008">
    <property type="protein sequence ID" value="KAK1730081.1"/>
    <property type="molecule type" value="Genomic_DNA"/>
</dbReference>
<keyword evidence="2" id="KW-0812">Transmembrane</keyword>
<comment type="caution">
    <text evidence="3">The sequence shown here is derived from an EMBL/GenBank/DDBJ whole genome shotgun (WGS) entry which is preliminary data.</text>
</comment>
<keyword evidence="2" id="KW-0472">Membrane</keyword>
<dbReference type="AlphaFoldDB" id="A0AAD8XMH2"/>
<keyword evidence="4" id="KW-1185">Reference proteome</keyword>
<name>A0AAD8XMH2_GLOAC</name>
<sequence length="123" mass="13766">MQAPRQTQLAYPYSSTPFLASPFPIHATSLGNQSAKAAPSVLKSIAIPLLFFGLPPVAVVVSPVISISCFWHLYRIRFSWLGILPLRICIYELSPAFLTQRSQRHIARRTPPQRHRSGTPKTE</sequence>
<proteinExistence type="predicted"/>
<reference evidence="3" key="1">
    <citation type="submission" date="2021-12" db="EMBL/GenBank/DDBJ databases">
        <title>Comparative genomics, transcriptomics and evolutionary studies reveal genomic signatures of adaptation to plant cell wall in hemibiotrophic fungi.</title>
        <authorList>
            <consortium name="DOE Joint Genome Institute"/>
            <person name="Baroncelli R."/>
            <person name="Diaz J.F."/>
            <person name="Benocci T."/>
            <person name="Peng M."/>
            <person name="Battaglia E."/>
            <person name="Haridas S."/>
            <person name="Andreopoulos W."/>
            <person name="Labutti K."/>
            <person name="Pangilinan J."/>
            <person name="Floch G.L."/>
            <person name="Makela M.R."/>
            <person name="Henrissat B."/>
            <person name="Grigoriev I.V."/>
            <person name="Crouch J.A."/>
            <person name="De Vries R.P."/>
            <person name="Sukno S.A."/>
            <person name="Thon M.R."/>
        </authorList>
    </citation>
    <scope>NUCLEOTIDE SEQUENCE</scope>
    <source>
        <strain evidence="3">CBS 112980</strain>
    </source>
</reference>
<evidence type="ECO:0000256" key="1">
    <source>
        <dbReference type="SAM" id="MobiDB-lite"/>
    </source>
</evidence>
<dbReference type="RefSeq" id="XP_060370136.1">
    <property type="nucleotide sequence ID" value="XM_060502988.1"/>
</dbReference>
<evidence type="ECO:0000256" key="2">
    <source>
        <dbReference type="SAM" id="Phobius"/>
    </source>
</evidence>
<feature type="transmembrane region" description="Helical" evidence="2">
    <location>
        <begin position="80"/>
        <end position="99"/>
    </location>
</feature>
<organism evidence="3 4">
    <name type="scientific">Glomerella acutata</name>
    <name type="common">Colletotrichum acutatum</name>
    <dbReference type="NCBI Taxonomy" id="27357"/>
    <lineage>
        <taxon>Eukaryota</taxon>
        <taxon>Fungi</taxon>
        <taxon>Dikarya</taxon>
        <taxon>Ascomycota</taxon>
        <taxon>Pezizomycotina</taxon>
        <taxon>Sordariomycetes</taxon>
        <taxon>Hypocreomycetidae</taxon>
        <taxon>Glomerellales</taxon>
        <taxon>Glomerellaceae</taxon>
        <taxon>Colletotrichum</taxon>
        <taxon>Colletotrichum acutatum species complex</taxon>
    </lineage>
</organism>
<protein>
    <submittedName>
        <fullName evidence="3">Uncharacterized protein</fullName>
    </submittedName>
</protein>
<accession>A0AAD8XMH2</accession>